<dbReference type="InterPro" id="IPR035919">
    <property type="entry name" value="EAL_sf"/>
</dbReference>
<dbReference type="Pfam" id="PF11849">
    <property type="entry name" value="DUF3369"/>
    <property type="match status" value="1"/>
</dbReference>
<feature type="domain" description="EAL" evidence="3">
    <location>
        <begin position="493"/>
        <end position="746"/>
    </location>
</feature>
<evidence type="ECO:0000259" key="2">
    <source>
        <dbReference type="PROSITE" id="PS50110"/>
    </source>
</evidence>
<dbReference type="CDD" id="cd01948">
    <property type="entry name" value="EAL"/>
    <property type="match status" value="1"/>
</dbReference>
<feature type="domain" description="Response regulatory" evidence="2">
    <location>
        <begin position="34"/>
        <end position="158"/>
    </location>
</feature>
<dbReference type="InterPro" id="IPR029787">
    <property type="entry name" value="Nucleotide_cyclase"/>
</dbReference>
<dbReference type="SUPFAM" id="SSF141868">
    <property type="entry name" value="EAL domain-like"/>
    <property type="match status" value="1"/>
</dbReference>
<dbReference type="Proteomes" id="UP001597380">
    <property type="component" value="Unassembled WGS sequence"/>
</dbReference>
<dbReference type="NCBIfam" id="TIGR00254">
    <property type="entry name" value="GGDEF"/>
    <property type="match status" value="1"/>
</dbReference>
<dbReference type="Pfam" id="PF00563">
    <property type="entry name" value="EAL"/>
    <property type="match status" value="1"/>
</dbReference>
<evidence type="ECO:0000259" key="4">
    <source>
        <dbReference type="PROSITE" id="PS50887"/>
    </source>
</evidence>
<dbReference type="InterPro" id="IPR043128">
    <property type="entry name" value="Rev_trsase/Diguanyl_cyclase"/>
</dbReference>
<dbReference type="InterPro" id="IPR050706">
    <property type="entry name" value="Cyclic-di-GMP_PDE-like"/>
</dbReference>
<dbReference type="SUPFAM" id="SSF55073">
    <property type="entry name" value="Nucleotide cyclase"/>
    <property type="match status" value="1"/>
</dbReference>
<dbReference type="SMART" id="SM00448">
    <property type="entry name" value="REC"/>
    <property type="match status" value="1"/>
</dbReference>
<protein>
    <submittedName>
        <fullName evidence="5">EAL domain-containing protein</fullName>
    </submittedName>
</protein>
<gene>
    <name evidence="5" type="ORF">ACFSJ3_08170</name>
</gene>
<dbReference type="InterPro" id="IPR011006">
    <property type="entry name" value="CheY-like_superfamily"/>
</dbReference>
<name>A0ABW4XK63_9GAMM</name>
<dbReference type="PROSITE" id="PS50883">
    <property type="entry name" value="EAL"/>
    <property type="match status" value="1"/>
</dbReference>
<dbReference type="Pfam" id="PF00990">
    <property type="entry name" value="GGDEF"/>
    <property type="match status" value="1"/>
</dbReference>
<dbReference type="RefSeq" id="WP_345340818.1">
    <property type="nucleotide sequence ID" value="NZ_BAABLI010000017.1"/>
</dbReference>
<reference evidence="6" key="1">
    <citation type="journal article" date="2019" name="Int. J. Syst. Evol. Microbiol.">
        <title>The Global Catalogue of Microorganisms (GCM) 10K type strain sequencing project: providing services to taxonomists for standard genome sequencing and annotation.</title>
        <authorList>
            <consortium name="The Broad Institute Genomics Platform"/>
            <consortium name="The Broad Institute Genome Sequencing Center for Infectious Disease"/>
            <person name="Wu L."/>
            <person name="Ma J."/>
        </authorList>
    </citation>
    <scope>NUCLEOTIDE SEQUENCE [LARGE SCALE GENOMIC DNA]</scope>
    <source>
        <strain evidence="6">CGMCC 1.10992</strain>
    </source>
</reference>
<dbReference type="Gene3D" id="3.40.50.2300">
    <property type="match status" value="1"/>
</dbReference>
<organism evidence="5 6">
    <name type="scientific">Corallincola platygyrae</name>
    <dbReference type="NCBI Taxonomy" id="1193278"/>
    <lineage>
        <taxon>Bacteria</taxon>
        <taxon>Pseudomonadati</taxon>
        <taxon>Pseudomonadota</taxon>
        <taxon>Gammaproteobacteria</taxon>
        <taxon>Alteromonadales</taxon>
        <taxon>Psychromonadaceae</taxon>
        <taxon>Corallincola</taxon>
    </lineage>
</organism>
<dbReference type="EMBL" id="JBHUHT010000011">
    <property type="protein sequence ID" value="MFD2095955.1"/>
    <property type="molecule type" value="Genomic_DNA"/>
</dbReference>
<dbReference type="PROSITE" id="PS50110">
    <property type="entry name" value="RESPONSE_REGULATORY"/>
    <property type="match status" value="1"/>
</dbReference>
<dbReference type="SMART" id="SM00267">
    <property type="entry name" value="GGDEF"/>
    <property type="match status" value="1"/>
</dbReference>
<keyword evidence="1" id="KW-0597">Phosphoprotein</keyword>
<evidence type="ECO:0000259" key="3">
    <source>
        <dbReference type="PROSITE" id="PS50883"/>
    </source>
</evidence>
<dbReference type="Gene3D" id="3.30.70.270">
    <property type="match status" value="1"/>
</dbReference>
<dbReference type="PROSITE" id="PS50887">
    <property type="entry name" value="GGDEF"/>
    <property type="match status" value="1"/>
</dbReference>
<dbReference type="SUPFAM" id="SSF52172">
    <property type="entry name" value="CheY-like"/>
    <property type="match status" value="1"/>
</dbReference>
<accession>A0ABW4XK63</accession>
<dbReference type="InterPro" id="IPR021800">
    <property type="entry name" value="DUF3369"/>
</dbReference>
<dbReference type="InterPro" id="IPR001789">
    <property type="entry name" value="Sig_transdc_resp-reg_receiver"/>
</dbReference>
<sequence length="747" mass="83525">MTTENQDLDNDELLFFADEEEELTSETPAQDNWRILIVDDDHEIHAVTQLALNGLTILDRELEFLHAYSADEAKTILTSEKDIAIVLLDVVMEQDDAGLKLARYIRDDLKQDEVRIILRTGQPGYAPEEQVIKDYDINDYKTKTELTRNRLVTSIITAIRSFHQIRMLNQSRRGLEMIIKSSANLMEHHAMKGFAEGVLTQLASIFGVKPEGILCARRGQVSSEYEQPDDNIYVLGAAGDFASFVNQPLNELPNPRICSMVERCLSERAHQHDEEDTALYISSSDYEAAIFIDSAKPMPQMDQNLLEVFLGNIGVGYENVSLFQRLQHAAYTDELTRLPNRAGFIQCLDGFMASADAEQVVALVDLNQFSDINDGLGQEAGNQLLKAVAERLTQTLGESCVVSRISSDVFGIIGKQSLVNPERLLSVFNHPFHAGENMLPIKAALGFCTQQQASGKGLDLLKQVYIALNLAKKNLNEKFAYYEQALEASTSERLNMIRSLRHDFSERRLQVWFQPQLKLADRKVTGMEALLRWPDGNGGYISPAQFIPLAEYSGLIVDIGAWVLEESLRKLKQLQEKGLSSLTVGVNVSMQQFRSPRFLDTVLNTLQQFDMAPDCLELEITESVVMDDPSVVIDTLSKLREAGVKVSIDDFGTGFSSLSYLQQLPLDRIKIDRAFVTAVEEDQGAIIAETIVALGKKLKLTTVCEGVETEAQAKHMLEIGCDEAQGFLYARPMPFTDLLTFLTDDNS</sequence>
<evidence type="ECO:0000256" key="1">
    <source>
        <dbReference type="PROSITE-ProRule" id="PRU00169"/>
    </source>
</evidence>
<dbReference type="InterPro" id="IPR001633">
    <property type="entry name" value="EAL_dom"/>
</dbReference>
<dbReference type="SMART" id="SM00052">
    <property type="entry name" value="EAL"/>
    <property type="match status" value="1"/>
</dbReference>
<keyword evidence="6" id="KW-1185">Reference proteome</keyword>
<proteinExistence type="predicted"/>
<evidence type="ECO:0000313" key="5">
    <source>
        <dbReference type="EMBL" id="MFD2095955.1"/>
    </source>
</evidence>
<dbReference type="PANTHER" id="PTHR33121:SF70">
    <property type="entry name" value="SIGNALING PROTEIN YKOW"/>
    <property type="match status" value="1"/>
</dbReference>
<evidence type="ECO:0000313" key="6">
    <source>
        <dbReference type="Proteomes" id="UP001597380"/>
    </source>
</evidence>
<dbReference type="CDD" id="cd01949">
    <property type="entry name" value="GGDEF"/>
    <property type="match status" value="1"/>
</dbReference>
<comment type="caution">
    <text evidence="5">The sequence shown here is derived from an EMBL/GenBank/DDBJ whole genome shotgun (WGS) entry which is preliminary data.</text>
</comment>
<feature type="domain" description="GGDEF" evidence="4">
    <location>
        <begin position="357"/>
        <end position="484"/>
    </location>
</feature>
<dbReference type="PANTHER" id="PTHR33121">
    <property type="entry name" value="CYCLIC DI-GMP PHOSPHODIESTERASE PDEF"/>
    <property type="match status" value="1"/>
</dbReference>
<feature type="modified residue" description="4-aspartylphosphate" evidence="1">
    <location>
        <position position="89"/>
    </location>
</feature>
<dbReference type="InterPro" id="IPR000160">
    <property type="entry name" value="GGDEF_dom"/>
</dbReference>
<dbReference type="Gene3D" id="3.20.20.450">
    <property type="entry name" value="EAL domain"/>
    <property type="match status" value="1"/>
</dbReference>